<evidence type="ECO:0000313" key="4">
    <source>
        <dbReference type="RefSeq" id="XP_005091180.1"/>
    </source>
</evidence>
<dbReference type="GeneID" id="101848798"/>
<dbReference type="InterPro" id="IPR049012">
    <property type="entry name" value="Mutator_transp_dom"/>
</dbReference>
<dbReference type="PANTHER" id="PTHR33309:SF3">
    <property type="entry name" value="CCHC-TYPE DOMAIN-CONTAINING PROTEIN"/>
    <property type="match status" value="1"/>
</dbReference>
<dbReference type="Pfam" id="PF20700">
    <property type="entry name" value="Mutator"/>
    <property type="match status" value="1"/>
</dbReference>
<feature type="region of interest" description="Disordered" evidence="1">
    <location>
        <begin position="1"/>
        <end position="20"/>
    </location>
</feature>
<sequence>MPKKKVTGRSKQLQKAREMRGKAVELELDRSCEAEVESSSSVPVPPEMLASSSILDIPETPRPVFPPDPLLLIPLRSQEKLSRYVVPAAAEDTSRAIVELSQVEGLFKQLQCPQCGIVGTLSLRQMGQFGLALRLSLFCSECSSVVGKPQYTSSLDTSTPAKRKPFKVNQSATAAALMSGLGPYQFNTLCAHLDLPGLNPKTFNKYATQVYGKSESLADKVFFQAANAVRQAYLSMGCVAEDGVLDIAVSFDGSWLTRGHKSLIGIGCVIDVLTGLVLDSHVLSLHCQTCATTGQWKKTNTPLAYDAWLTEHKASGCNINYGGSSGMMEVEAAVVLWSRSMEKFGLRYTTFVGDGDSKAFNKVTEVKPYGPGVQIVKEECLNHVGKRLGTALRNLVSDCSKKGVTLGGRGHGRLTANTIRKLSIYYSRAIRSQATAAEMRTAILASVHHGYSTDDHPQHMYCPSGNDSWCFYKKSLARHVYPGGHKNRVHTPLNYELLHEHLRPVYERLTADSLLLRCERKATQNANESFHHSVWAKCSKTQFRSKQRVEVAVITAAAEFNFGPGYTTELKDLLGVPSGVNTERLNSARTTKRLYKSQDVQKAAAKRRKVMRAKAIEQARLEAEKEDGVAYGPGMF</sequence>
<evidence type="ECO:0000256" key="1">
    <source>
        <dbReference type="SAM" id="MobiDB-lite"/>
    </source>
</evidence>
<reference evidence="4" key="1">
    <citation type="submission" date="2025-08" db="UniProtKB">
        <authorList>
            <consortium name="RefSeq"/>
        </authorList>
    </citation>
    <scope>IDENTIFICATION</scope>
</reference>
<name>A0ABM0JDH0_APLCA</name>
<protein>
    <submittedName>
        <fullName evidence="4">Uncharacterized protein LOC101848798</fullName>
    </submittedName>
</protein>
<feature type="compositionally biased region" description="Basic residues" evidence="1">
    <location>
        <begin position="1"/>
        <end position="14"/>
    </location>
</feature>
<proteinExistence type="predicted"/>
<dbReference type="Proteomes" id="UP000694888">
    <property type="component" value="Unplaced"/>
</dbReference>
<accession>A0ABM0JDH0</accession>
<dbReference type="RefSeq" id="XP_005091180.1">
    <property type="nucleotide sequence ID" value="XM_005091123.3"/>
</dbReference>
<evidence type="ECO:0000259" key="2">
    <source>
        <dbReference type="Pfam" id="PF20700"/>
    </source>
</evidence>
<organism evidence="3 4">
    <name type="scientific">Aplysia californica</name>
    <name type="common">California sea hare</name>
    <dbReference type="NCBI Taxonomy" id="6500"/>
    <lineage>
        <taxon>Eukaryota</taxon>
        <taxon>Metazoa</taxon>
        <taxon>Spiralia</taxon>
        <taxon>Lophotrochozoa</taxon>
        <taxon>Mollusca</taxon>
        <taxon>Gastropoda</taxon>
        <taxon>Heterobranchia</taxon>
        <taxon>Euthyneura</taxon>
        <taxon>Tectipleura</taxon>
        <taxon>Aplysiida</taxon>
        <taxon>Aplysioidea</taxon>
        <taxon>Aplysiidae</taxon>
        <taxon>Aplysia</taxon>
    </lineage>
</organism>
<dbReference type="PANTHER" id="PTHR33309">
    <property type="entry name" value="KERATIN, ULTRA HIGH-SULFUR MATRIX PROTEIN-LIKE"/>
    <property type="match status" value="1"/>
</dbReference>
<feature type="domain" description="Mutator-like transposase" evidence="2">
    <location>
        <begin position="98"/>
        <end position="470"/>
    </location>
</feature>
<gene>
    <name evidence="4" type="primary">LOC101848798</name>
</gene>
<evidence type="ECO:0000313" key="3">
    <source>
        <dbReference type="Proteomes" id="UP000694888"/>
    </source>
</evidence>
<keyword evidence="3" id="KW-1185">Reference proteome</keyword>